<sequence>MMGVAMRKWVEAGVGIGLLLTGVFIARMRISESEPQFAPISNSVVAVDPVRGKGWCYYKSGIAGVRLFGEN</sequence>
<reference evidence="1" key="1">
    <citation type="journal article" date="2020" name="mSystems">
        <title>Genome- and Community-Level Interaction Insights into Carbon Utilization and Element Cycling Functions of Hydrothermarchaeota in Hydrothermal Sediment.</title>
        <authorList>
            <person name="Zhou Z."/>
            <person name="Liu Y."/>
            <person name="Xu W."/>
            <person name="Pan J."/>
            <person name="Luo Z.H."/>
            <person name="Li M."/>
        </authorList>
    </citation>
    <scope>NUCLEOTIDE SEQUENCE [LARGE SCALE GENOMIC DNA]</scope>
    <source>
        <strain evidence="1">SpSt-265</strain>
        <strain evidence="2">SpSt-465</strain>
    </source>
</reference>
<protein>
    <submittedName>
        <fullName evidence="1">Uncharacterized protein</fullName>
    </submittedName>
</protein>
<proteinExistence type="predicted"/>
<gene>
    <name evidence="1" type="ORF">ENP94_07210</name>
    <name evidence="2" type="ORF">ENS16_02860</name>
</gene>
<accession>A0A7C1NQ72</accession>
<comment type="caution">
    <text evidence="1">The sequence shown here is derived from an EMBL/GenBank/DDBJ whole genome shotgun (WGS) entry which is preliminary data.</text>
</comment>
<name>A0A7C1NQ72_UNCW3</name>
<evidence type="ECO:0000313" key="2">
    <source>
        <dbReference type="EMBL" id="HFJ53615.1"/>
    </source>
</evidence>
<organism evidence="1">
    <name type="scientific">candidate division WOR-3 bacterium</name>
    <dbReference type="NCBI Taxonomy" id="2052148"/>
    <lineage>
        <taxon>Bacteria</taxon>
        <taxon>Bacteria division WOR-3</taxon>
    </lineage>
</organism>
<dbReference type="EMBL" id="DSTU01000004">
    <property type="protein sequence ID" value="HFJ53615.1"/>
    <property type="molecule type" value="Genomic_DNA"/>
</dbReference>
<evidence type="ECO:0000313" key="1">
    <source>
        <dbReference type="EMBL" id="HEA87776.1"/>
    </source>
</evidence>
<dbReference type="EMBL" id="DSLG01000008">
    <property type="protein sequence ID" value="HEA87776.1"/>
    <property type="molecule type" value="Genomic_DNA"/>
</dbReference>
<dbReference type="AlphaFoldDB" id="A0A7C1NQ72"/>